<comment type="caution">
    <text evidence="2">The sequence shown here is derived from an EMBL/GenBank/DDBJ whole genome shotgun (WGS) entry which is preliminary data.</text>
</comment>
<evidence type="ECO:0000313" key="3">
    <source>
        <dbReference type="Proteomes" id="UP000762703"/>
    </source>
</evidence>
<dbReference type="EMBL" id="SUTE01000030">
    <property type="protein sequence ID" value="MBE6504793.1"/>
    <property type="molecule type" value="Genomic_DNA"/>
</dbReference>
<sequence>MSKLKLIKTLKKYLNLSSKSTEDNIKYIDEIKVAFISDQFTYDSFKYEFKIIELSPDNWLNKFEEEKPDLFFCESTWHGYFNGENGVWAGKIEKINEEGENRTILFEILNYCKTNNIPTIFWNKEDPVYYNMEGRFFTDTASKFDYIFTSAEEVVDEYKKDYNRDNVHTLMFAGQPMIFNPINNSNERESNVIFAGSYYKDHEERAKIMDLIFDKIIEQDIELKIYDRTYYQDIPHIGYPEKYKKYTLPPIDYKDTSKIYKKSRWAININTITQSDTMFARRVFELALSNTNIISNYSKGMKNIFKNNLFIIEEDDFPDLNKNYEEKRLENIYTVLKYHTYYERWKYILDTINFPYKEKTNDIEIIFKVNGQNISDIENKFNKINYDQKKLVLISDNDLNTEYETYSDINTALADIKSEFYIIANDSLDDDFIEKAILHYKYLDKNYGIKSGANKFTLDTTSENENILFNKKINVLNNEYNKIYYI</sequence>
<name>A0A8T3VHJ1_9EURY</name>
<gene>
    <name evidence="2" type="ORF">E7Z73_03475</name>
</gene>
<dbReference type="InterPro" id="IPR055259">
    <property type="entry name" value="YkvP/CgeB_Glyco_trans-like"/>
</dbReference>
<reference evidence="2" key="1">
    <citation type="submission" date="2019-04" db="EMBL/GenBank/DDBJ databases">
        <title>Evolution of Biomass-Degrading Anaerobic Consortia Revealed by Metagenomics.</title>
        <authorList>
            <person name="Peng X."/>
        </authorList>
    </citation>
    <scope>NUCLEOTIDE SEQUENCE</scope>
    <source>
        <strain evidence="2">SIG12</strain>
    </source>
</reference>
<dbReference type="Proteomes" id="UP000762703">
    <property type="component" value="Unassembled WGS sequence"/>
</dbReference>
<dbReference type="Pfam" id="PF13524">
    <property type="entry name" value="Glyco_trans_1_2"/>
    <property type="match status" value="1"/>
</dbReference>
<evidence type="ECO:0000259" key="1">
    <source>
        <dbReference type="Pfam" id="PF13524"/>
    </source>
</evidence>
<feature type="domain" description="Spore protein YkvP/CgeB glycosyl transferase-like" evidence="1">
    <location>
        <begin position="238"/>
        <end position="350"/>
    </location>
</feature>
<protein>
    <recommendedName>
        <fullName evidence="1">Spore protein YkvP/CgeB glycosyl transferase-like domain-containing protein</fullName>
    </recommendedName>
</protein>
<organism evidence="2 3">
    <name type="scientific">Methanobrevibacter millerae</name>
    <dbReference type="NCBI Taxonomy" id="230361"/>
    <lineage>
        <taxon>Archaea</taxon>
        <taxon>Methanobacteriati</taxon>
        <taxon>Methanobacteriota</taxon>
        <taxon>Methanomada group</taxon>
        <taxon>Methanobacteria</taxon>
        <taxon>Methanobacteriales</taxon>
        <taxon>Methanobacteriaceae</taxon>
        <taxon>Methanobrevibacter</taxon>
    </lineage>
</organism>
<dbReference type="RefSeq" id="WP_303736437.1">
    <property type="nucleotide sequence ID" value="NZ_SUTE01000030.1"/>
</dbReference>
<accession>A0A8T3VHJ1</accession>
<dbReference type="AlphaFoldDB" id="A0A8T3VHJ1"/>
<evidence type="ECO:0000313" key="2">
    <source>
        <dbReference type="EMBL" id="MBE6504793.1"/>
    </source>
</evidence>
<proteinExistence type="predicted"/>